<accession>A0ABT9KZY0</accession>
<keyword evidence="5 13" id="KW-0812">Transmembrane</keyword>
<evidence type="ECO:0000256" key="14">
    <source>
        <dbReference type="SAM" id="SignalP"/>
    </source>
</evidence>
<dbReference type="NCBIfam" id="TIGR03921">
    <property type="entry name" value="T7SS_mycosin"/>
    <property type="match status" value="1"/>
</dbReference>
<keyword evidence="6 10" id="KW-0378">Hydrolase</keyword>
<evidence type="ECO:0000256" key="5">
    <source>
        <dbReference type="ARBA" id="ARBA00022692"/>
    </source>
</evidence>
<dbReference type="InterPro" id="IPR000209">
    <property type="entry name" value="Peptidase_S8/S53_dom"/>
</dbReference>
<evidence type="ECO:0000256" key="1">
    <source>
        <dbReference type="ARBA" id="ARBA00004162"/>
    </source>
</evidence>
<evidence type="ECO:0000256" key="13">
    <source>
        <dbReference type="SAM" id="Phobius"/>
    </source>
</evidence>
<feature type="active site" description="Charge relay system" evidence="10">
    <location>
        <position position="159"/>
    </location>
</feature>
<keyword evidence="9 13" id="KW-0472">Membrane</keyword>
<evidence type="ECO:0000313" key="16">
    <source>
        <dbReference type="EMBL" id="MDP9613924.1"/>
    </source>
</evidence>
<dbReference type="GO" id="GO:0008233">
    <property type="term" value="F:peptidase activity"/>
    <property type="evidence" value="ECO:0007669"/>
    <property type="project" value="UniProtKB-KW"/>
</dbReference>
<dbReference type="Pfam" id="PF00082">
    <property type="entry name" value="Peptidase_S8"/>
    <property type="match status" value="1"/>
</dbReference>
<keyword evidence="4 10" id="KW-0645">Protease</keyword>
<evidence type="ECO:0000256" key="2">
    <source>
        <dbReference type="ARBA" id="ARBA00011073"/>
    </source>
</evidence>
<comment type="caution">
    <text evidence="16">The sequence shown here is derived from an EMBL/GenBank/DDBJ whole genome shotgun (WGS) entry which is preliminary data.</text>
</comment>
<dbReference type="InterPro" id="IPR023828">
    <property type="entry name" value="Peptidase_S8_Ser-AS"/>
</dbReference>
<evidence type="ECO:0000256" key="6">
    <source>
        <dbReference type="ARBA" id="ARBA00022801"/>
    </source>
</evidence>
<keyword evidence="17" id="KW-1185">Reference proteome</keyword>
<feature type="region of interest" description="Disordered" evidence="12">
    <location>
        <begin position="132"/>
        <end position="158"/>
    </location>
</feature>
<evidence type="ECO:0000313" key="17">
    <source>
        <dbReference type="Proteomes" id="UP001234880"/>
    </source>
</evidence>
<dbReference type="PROSITE" id="PS00138">
    <property type="entry name" value="SUBTILASE_SER"/>
    <property type="match status" value="1"/>
</dbReference>
<dbReference type="InterPro" id="IPR022398">
    <property type="entry name" value="Peptidase_S8_His-AS"/>
</dbReference>
<feature type="region of interest" description="Disordered" evidence="12">
    <location>
        <begin position="28"/>
        <end position="76"/>
    </location>
</feature>
<dbReference type="PROSITE" id="PS51892">
    <property type="entry name" value="SUBTILASE"/>
    <property type="match status" value="1"/>
</dbReference>
<dbReference type="Gene3D" id="3.40.50.200">
    <property type="entry name" value="Peptidase S8/S53 domain"/>
    <property type="match status" value="1"/>
</dbReference>
<dbReference type="EMBL" id="JAURUE010000002">
    <property type="protein sequence ID" value="MDP9613924.1"/>
    <property type="molecule type" value="Genomic_DNA"/>
</dbReference>
<evidence type="ECO:0000256" key="3">
    <source>
        <dbReference type="ARBA" id="ARBA00022475"/>
    </source>
</evidence>
<feature type="domain" description="Peptidase S8/S53" evidence="15">
    <location>
        <begin position="106"/>
        <end position="366"/>
    </location>
</feature>
<keyword evidence="7 10" id="KW-0720">Serine protease</keyword>
<feature type="signal peptide" evidence="14">
    <location>
        <begin position="1"/>
        <end position="29"/>
    </location>
</feature>
<gene>
    <name evidence="16" type="ORF">JOF35_006262</name>
</gene>
<dbReference type="InterPro" id="IPR023834">
    <property type="entry name" value="T7SS_pept_S8A_mycosin"/>
</dbReference>
<feature type="active site" description="Charge relay system" evidence="10">
    <location>
        <position position="319"/>
    </location>
</feature>
<name>A0ABT9KZY0_9ACTN</name>
<evidence type="ECO:0000256" key="8">
    <source>
        <dbReference type="ARBA" id="ARBA00022989"/>
    </source>
</evidence>
<evidence type="ECO:0000256" key="11">
    <source>
        <dbReference type="RuleBase" id="RU003355"/>
    </source>
</evidence>
<evidence type="ECO:0000256" key="7">
    <source>
        <dbReference type="ARBA" id="ARBA00022825"/>
    </source>
</evidence>
<evidence type="ECO:0000259" key="15">
    <source>
        <dbReference type="Pfam" id="PF00082"/>
    </source>
</evidence>
<organism evidence="16 17">
    <name type="scientific">Streptomyces demainii</name>
    <dbReference type="NCBI Taxonomy" id="588122"/>
    <lineage>
        <taxon>Bacteria</taxon>
        <taxon>Bacillati</taxon>
        <taxon>Actinomycetota</taxon>
        <taxon>Actinomycetes</taxon>
        <taxon>Kitasatosporales</taxon>
        <taxon>Streptomycetaceae</taxon>
        <taxon>Streptomyces</taxon>
    </lineage>
</organism>
<evidence type="ECO:0000256" key="12">
    <source>
        <dbReference type="SAM" id="MobiDB-lite"/>
    </source>
</evidence>
<evidence type="ECO:0000256" key="10">
    <source>
        <dbReference type="PROSITE-ProRule" id="PRU01240"/>
    </source>
</evidence>
<evidence type="ECO:0000256" key="4">
    <source>
        <dbReference type="ARBA" id="ARBA00022670"/>
    </source>
</evidence>
<dbReference type="PRINTS" id="PR00723">
    <property type="entry name" value="SUBTILISIN"/>
</dbReference>
<dbReference type="RefSeq" id="WP_307111679.1">
    <property type="nucleotide sequence ID" value="NZ_JAURUE010000002.1"/>
</dbReference>
<dbReference type="Proteomes" id="UP001234880">
    <property type="component" value="Unassembled WGS sequence"/>
</dbReference>
<feature type="compositionally biased region" description="Polar residues" evidence="12">
    <location>
        <begin position="32"/>
        <end position="62"/>
    </location>
</feature>
<feature type="active site" description="Charge relay system" evidence="10">
    <location>
        <position position="114"/>
    </location>
</feature>
<keyword evidence="8 13" id="KW-1133">Transmembrane helix</keyword>
<dbReference type="InterPro" id="IPR050131">
    <property type="entry name" value="Peptidase_S8_subtilisin-like"/>
</dbReference>
<dbReference type="PANTHER" id="PTHR43806:SF11">
    <property type="entry name" value="CEREVISIN-RELATED"/>
    <property type="match status" value="1"/>
</dbReference>
<keyword evidence="3" id="KW-1003">Cell membrane</keyword>
<feature type="transmembrane region" description="Helical" evidence="13">
    <location>
        <begin position="415"/>
        <end position="437"/>
    </location>
</feature>
<dbReference type="InterPro" id="IPR015500">
    <property type="entry name" value="Peptidase_S8_subtilisin-rel"/>
</dbReference>
<dbReference type="PROSITE" id="PS00137">
    <property type="entry name" value="SUBTILASE_HIS"/>
    <property type="match status" value="1"/>
</dbReference>
<dbReference type="SUPFAM" id="SSF52743">
    <property type="entry name" value="Subtilisin-like"/>
    <property type="match status" value="1"/>
</dbReference>
<dbReference type="PROSITE" id="PS00136">
    <property type="entry name" value="SUBTILASE_ASP"/>
    <property type="match status" value="1"/>
</dbReference>
<proteinExistence type="inferred from homology"/>
<reference evidence="16 17" key="1">
    <citation type="submission" date="2023-07" db="EMBL/GenBank/DDBJ databases">
        <title>Sequencing the genomes of 1000 actinobacteria strains.</title>
        <authorList>
            <person name="Klenk H.-P."/>
        </authorList>
    </citation>
    <scope>NUCLEOTIDE SEQUENCE [LARGE SCALE GENOMIC DNA]</scope>
    <source>
        <strain evidence="16 17">DSM 41600</strain>
    </source>
</reference>
<dbReference type="InterPro" id="IPR036852">
    <property type="entry name" value="Peptidase_S8/S53_dom_sf"/>
</dbReference>
<comment type="similarity">
    <text evidence="2 10 11">Belongs to the peptidase S8 family.</text>
</comment>
<comment type="subcellular location">
    <subcellularLocation>
        <location evidence="1">Cell membrane</location>
        <topology evidence="1">Single-pass membrane protein</topology>
    </subcellularLocation>
</comment>
<keyword evidence="14" id="KW-0732">Signal</keyword>
<sequence length="449" mass="46707">MRIPDHMRRAIKPFALSAAAALTAMTAAAGPTSDSATGPTSDSATGPTSDSATGPTSDSARPNPSLAGSGECSYPAKQIKGTPWALQRVMLDQLWEDTKGLDPKGRPVRVAVIDTGVDNTNRQLKDAVDTTYGKEVRKPGKKSLSKGKKGDGTDDSVGHGTKVAGIIAARPHSGTGFVGIAPEAKIIPIRQNDEKGSGTTDTMATAINWAVSAKARVINISQDTVKPLQANSKLQQAVENALKADVVVVASAGNDGLDGNVKKTYPAAYDGVLAVGASDRNNERAAFSQSGDFVDVAAPGVEMVSTVPKGGQCVDNGTSFSAPYVAGVAALIRAKHPDWKQNEVVAQIEQTAERAVNHHDRFIGWGVVDPVRALTEDESPIDHVTLDKGAADDVAAPDPAPMTLGETPQERKERLATYAVGAAAVSVAGIAGLAAVLNERRRRRSAEAE</sequence>
<feature type="chain" id="PRO_5045449224" evidence="14">
    <location>
        <begin position="30"/>
        <end position="449"/>
    </location>
</feature>
<evidence type="ECO:0000256" key="9">
    <source>
        <dbReference type="ARBA" id="ARBA00023136"/>
    </source>
</evidence>
<dbReference type="InterPro" id="IPR023827">
    <property type="entry name" value="Peptidase_S8_Asp-AS"/>
</dbReference>
<dbReference type="GO" id="GO:0006508">
    <property type="term" value="P:proteolysis"/>
    <property type="evidence" value="ECO:0007669"/>
    <property type="project" value="UniProtKB-KW"/>
</dbReference>
<protein>
    <submittedName>
        <fullName evidence="16">Type VII secretion-associated serine protease mycosin</fullName>
    </submittedName>
</protein>
<dbReference type="PANTHER" id="PTHR43806">
    <property type="entry name" value="PEPTIDASE S8"/>
    <property type="match status" value="1"/>
</dbReference>